<keyword evidence="5" id="KW-0862">Zinc</keyword>
<organism evidence="7 8">
    <name type="scientific">Micromonospora nigra</name>
    <dbReference type="NCBI Taxonomy" id="145857"/>
    <lineage>
        <taxon>Bacteria</taxon>
        <taxon>Bacillati</taxon>
        <taxon>Actinomycetota</taxon>
        <taxon>Actinomycetes</taxon>
        <taxon>Micromonosporales</taxon>
        <taxon>Micromonosporaceae</taxon>
        <taxon>Micromonospora</taxon>
    </lineage>
</organism>
<comment type="similarity">
    <text evidence="2">Belongs to the peptidase M20A family.</text>
</comment>
<dbReference type="Gene3D" id="1.10.150.900">
    <property type="match status" value="1"/>
</dbReference>
<dbReference type="FunFam" id="1.10.150.900:FF:000002">
    <property type="entry name" value="M20/M25/M40 family peptidase"/>
    <property type="match status" value="1"/>
</dbReference>
<dbReference type="SUPFAM" id="SSF53187">
    <property type="entry name" value="Zn-dependent exopeptidases"/>
    <property type="match status" value="1"/>
</dbReference>
<dbReference type="Pfam" id="PF01546">
    <property type="entry name" value="Peptidase_M20"/>
    <property type="match status" value="1"/>
</dbReference>
<dbReference type="AlphaFoldDB" id="A0A1C6T2Y8"/>
<keyword evidence="4" id="KW-0378">Hydrolase</keyword>
<dbReference type="FunFam" id="3.40.630.10:FF:000023">
    <property type="entry name" value="M20/M25/M40 family metallo-hydrolase"/>
    <property type="match status" value="1"/>
</dbReference>
<dbReference type="Gene3D" id="3.40.630.10">
    <property type="entry name" value="Zn peptidases"/>
    <property type="match status" value="1"/>
</dbReference>
<dbReference type="Pfam" id="PF07687">
    <property type="entry name" value="M20_dimer"/>
    <property type="match status" value="1"/>
</dbReference>
<evidence type="ECO:0000259" key="6">
    <source>
        <dbReference type="Pfam" id="PF07687"/>
    </source>
</evidence>
<evidence type="ECO:0000256" key="5">
    <source>
        <dbReference type="ARBA" id="ARBA00022833"/>
    </source>
</evidence>
<dbReference type="GO" id="GO:0016787">
    <property type="term" value="F:hydrolase activity"/>
    <property type="evidence" value="ECO:0007669"/>
    <property type="project" value="UniProtKB-KW"/>
</dbReference>
<dbReference type="InterPro" id="IPR050072">
    <property type="entry name" value="Peptidase_M20A"/>
</dbReference>
<evidence type="ECO:0000256" key="3">
    <source>
        <dbReference type="ARBA" id="ARBA00022723"/>
    </source>
</evidence>
<evidence type="ECO:0000256" key="2">
    <source>
        <dbReference type="ARBA" id="ARBA00006247"/>
    </source>
</evidence>
<gene>
    <name evidence="7" type="ORF">GA0070616_5349</name>
</gene>
<dbReference type="PANTHER" id="PTHR43808">
    <property type="entry name" value="ACETYLORNITHINE DEACETYLASE"/>
    <property type="match status" value="1"/>
</dbReference>
<dbReference type="PIRSF" id="PIRSF036696">
    <property type="entry name" value="ACY-1"/>
    <property type="match status" value="1"/>
</dbReference>
<evidence type="ECO:0000313" key="7">
    <source>
        <dbReference type="EMBL" id="SCL35913.1"/>
    </source>
</evidence>
<sequence>MRRRKRVRWYPPAVAAKLRTGRDGAGPPAGWYEGAMTSDPAPTLPDPTVEVVDLCRDLLRIDTTNTGDTTTSAGERRAAEYVAEKLAEVGVSPVLHESAPGRANVVARIPGADPSRPALLVHGHLDVVPADADEWSVHPFSGELRDGYLWGRGAIDMKDFDAMVLAVVRHWQRTGVRPPRDIVLAYTADEEAGSDYGAHFLVERHRELFDGCTEAIGEVGGFSYSVDADRRLYLIETAQKGIDWLRLHARGRPGHGSMMHDDNAVTALAEAVARVGRHRFPVVLTDTVRAFLEQVSDVLGIELDPDDPEAAIAKLGPIANIIGATVRNTANPTRLAAGYKDNVIPGRATATIDCRSLPGQSELLERQLRELVGPDIAIEYVQRQPALETTFDGDLVDAMSAALRAEDPGARPVPYMLSGGTDAKAFSQLGIRCFGFAPLRLPADLNFSALFHGIDERVPVDGLQFGVRVLDRFLRTC</sequence>
<comment type="cofactor">
    <cofactor evidence="1">
        <name>Zn(2+)</name>
        <dbReference type="ChEBI" id="CHEBI:29105"/>
    </cofactor>
</comment>
<dbReference type="Proteomes" id="UP000199699">
    <property type="component" value="Unassembled WGS sequence"/>
</dbReference>
<dbReference type="InterPro" id="IPR011650">
    <property type="entry name" value="Peptidase_M20_dimer"/>
</dbReference>
<dbReference type="STRING" id="145857.GA0070616_5349"/>
<evidence type="ECO:0000313" key="8">
    <source>
        <dbReference type="Proteomes" id="UP000199699"/>
    </source>
</evidence>
<evidence type="ECO:0000256" key="4">
    <source>
        <dbReference type="ARBA" id="ARBA00022801"/>
    </source>
</evidence>
<accession>A0A1C6T2Y8</accession>
<reference evidence="7 8" key="1">
    <citation type="submission" date="2016-06" db="EMBL/GenBank/DDBJ databases">
        <authorList>
            <person name="Kjaerup R.B."/>
            <person name="Dalgaard T.S."/>
            <person name="Juul-Madsen H.R."/>
        </authorList>
    </citation>
    <scope>NUCLEOTIDE SEQUENCE [LARGE SCALE GENOMIC DNA]</scope>
    <source>
        <strain evidence="7 8">DSM 43818</strain>
    </source>
</reference>
<evidence type="ECO:0000256" key="1">
    <source>
        <dbReference type="ARBA" id="ARBA00001947"/>
    </source>
</evidence>
<dbReference type="NCBIfam" id="NF005913">
    <property type="entry name" value="PRK07906.1"/>
    <property type="match status" value="1"/>
</dbReference>
<protein>
    <submittedName>
        <fullName evidence="7">Acetylornithine deacetylase/Succinyl-diaminopimelate desuccinylase</fullName>
    </submittedName>
</protein>
<dbReference type="EMBL" id="FMHT01000003">
    <property type="protein sequence ID" value="SCL35913.1"/>
    <property type="molecule type" value="Genomic_DNA"/>
</dbReference>
<dbReference type="InterPro" id="IPR001261">
    <property type="entry name" value="ArgE/DapE_CS"/>
</dbReference>
<dbReference type="SUPFAM" id="SSF55031">
    <property type="entry name" value="Bacterial exopeptidase dimerisation domain"/>
    <property type="match status" value="1"/>
</dbReference>
<dbReference type="InterPro" id="IPR002933">
    <property type="entry name" value="Peptidase_M20"/>
</dbReference>
<dbReference type="CDD" id="cd05675">
    <property type="entry name" value="M20_yscS_like"/>
    <property type="match status" value="1"/>
</dbReference>
<dbReference type="InterPro" id="IPR036264">
    <property type="entry name" value="Bact_exopeptidase_dim_dom"/>
</dbReference>
<dbReference type="PROSITE" id="PS00758">
    <property type="entry name" value="ARGE_DAPE_CPG2_1"/>
    <property type="match status" value="1"/>
</dbReference>
<feature type="domain" description="Peptidase M20 dimerisation" evidence="6">
    <location>
        <begin position="237"/>
        <end position="361"/>
    </location>
</feature>
<dbReference type="GO" id="GO:0046872">
    <property type="term" value="F:metal ion binding"/>
    <property type="evidence" value="ECO:0007669"/>
    <property type="project" value="UniProtKB-KW"/>
</dbReference>
<name>A0A1C6T2Y8_9ACTN</name>
<keyword evidence="8" id="KW-1185">Reference proteome</keyword>
<proteinExistence type="inferred from homology"/>
<keyword evidence="3" id="KW-0479">Metal-binding</keyword>
<dbReference type="PANTHER" id="PTHR43808:SF8">
    <property type="entry name" value="PEPTIDASE M20 DIMERISATION DOMAIN-CONTAINING PROTEIN"/>
    <property type="match status" value="1"/>
</dbReference>
<dbReference type="Gene3D" id="3.30.70.360">
    <property type="match status" value="1"/>
</dbReference>